<accession>A0A645GWI3</accession>
<dbReference type="AlphaFoldDB" id="A0A645GWI3"/>
<protein>
    <submittedName>
        <fullName evidence="1">Uncharacterized protein</fullName>
    </submittedName>
</protein>
<evidence type="ECO:0000313" key="1">
    <source>
        <dbReference type="EMBL" id="MPN30402.1"/>
    </source>
</evidence>
<comment type="caution">
    <text evidence="1">The sequence shown here is derived from an EMBL/GenBank/DDBJ whole genome shotgun (WGS) entry which is preliminary data.</text>
</comment>
<reference evidence="1" key="1">
    <citation type="submission" date="2019-08" db="EMBL/GenBank/DDBJ databases">
        <authorList>
            <person name="Kucharzyk K."/>
            <person name="Murdoch R.W."/>
            <person name="Higgins S."/>
            <person name="Loffler F."/>
        </authorList>
    </citation>
    <scope>NUCLEOTIDE SEQUENCE</scope>
</reference>
<organism evidence="1">
    <name type="scientific">bioreactor metagenome</name>
    <dbReference type="NCBI Taxonomy" id="1076179"/>
    <lineage>
        <taxon>unclassified sequences</taxon>
        <taxon>metagenomes</taxon>
        <taxon>ecological metagenomes</taxon>
    </lineage>
</organism>
<sequence length="81" mass="9135">MDSVVLIDADSLDEELHLYAWVNAELLIRKYKPDLDEVSLSLFDRMLSLMQAMGGGKGAVKRIKAIYARFLIGNCFIICLL</sequence>
<name>A0A645GWI3_9ZZZZ</name>
<dbReference type="EMBL" id="VSSQ01081502">
    <property type="protein sequence ID" value="MPN30402.1"/>
    <property type="molecule type" value="Genomic_DNA"/>
</dbReference>
<proteinExistence type="predicted"/>
<gene>
    <name evidence="1" type="ORF">SDC9_177873</name>
</gene>